<sequence length="305" mass="32077">MVFRQLIALGIRSGSVYRIDISDGAVATLCTQGVGVSPDGVVVSDGVVYWTTMGVPHRDPALKGEASLDYSARNGGVHAMSLDGGDPRDIIEVGSLTTGKQLTTDGSGNLYWGDREGCRVSCVRTDGTGLTDLVVNTRDDSWLQECVGVAVTPEHLYWTQKGPAKGGQGRILRAGLAIPSGESAATRTDIEVLWDHLPEPIDLEIVGDWLYWTDRGAPPAGNTLNRAPLPAPGQSGARPEILADGFREAIGLAVDEHAGVAYVSDLGGQIRVVPLPGGRGGDARVLIDLHEPISGIAGIKRTEPS</sequence>
<evidence type="ECO:0000313" key="2">
    <source>
        <dbReference type="Proteomes" id="UP000465622"/>
    </source>
</evidence>
<proteinExistence type="predicted"/>
<dbReference type="SUPFAM" id="SSF63829">
    <property type="entry name" value="Calcium-dependent phosphotriesterase"/>
    <property type="match status" value="1"/>
</dbReference>
<organism evidence="1 2">
    <name type="scientific">Mycolicibacterium mageritense</name>
    <name type="common">Mycobacterium mageritense</name>
    <dbReference type="NCBI Taxonomy" id="53462"/>
    <lineage>
        <taxon>Bacteria</taxon>
        <taxon>Bacillati</taxon>
        <taxon>Actinomycetota</taxon>
        <taxon>Actinomycetes</taxon>
        <taxon>Mycobacteriales</taxon>
        <taxon>Mycobacteriaceae</taxon>
        <taxon>Mycolicibacterium</taxon>
    </lineage>
</organism>
<dbReference type="InterPro" id="IPR011042">
    <property type="entry name" value="6-blade_b-propeller_TolB-like"/>
</dbReference>
<dbReference type="InterPro" id="IPR050778">
    <property type="entry name" value="Cueball_EGF_LRP_Nidogen"/>
</dbReference>
<dbReference type="Proteomes" id="UP000465622">
    <property type="component" value="Chromosome"/>
</dbReference>
<evidence type="ECO:0000313" key="1">
    <source>
        <dbReference type="EMBL" id="BBX35219.1"/>
    </source>
</evidence>
<keyword evidence="2" id="KW-1185">Reference proteome</keyword>
<accession>A0ABM7HX92</accession>
<dbReference type="PANTHER" id="PTHR46513">
    <property type="entry name" value="VITELLOGENIN RECEPTOR-LIKE PROTEIN-RELATED-RELATED"/>
    <property type="match status" value="1"/>
</dbReference>
<dbReference type="RefSeq" id="WP_036428859.1">
    <property type="nucleotide sequence ID" value="NZ_JAJJNE010000048.1"/>
</dbReference>
<dbReference type="EMBL" id="AP022567">
    <property type="protein sequence ID" value="BBX35219.1"/>
    <property type="molecule type" value="Genomic_DNA"/>
</dbReference>
<reference evidence="1 2" key="1">
    <citation type="journal article" date="2019" name="Emerg. Microbes Infect.">
        <title>Comprehensive subspecies identification of 175 nontuberculous mycobacteria species based on 7547 genomic profiles.</title>
        <authorList>
            <person name="Matsumoto Y."/>
            <person name="Kinjo T."/>
            <person name="Motooka D."/>
            <person name="Nabeya D."/>
            <person name="Jung N."/>
            <person name="Uechi K."/>
            <person name="Horii T."/>
            <person name="Iida T."/>
            <person name="Fujita J."/>
            <person name="Nakamura S."/>
        </authorList>
    </citation>
    <scope>NUCLEOTIDE SEQUENCE [LARGE SCALE GENOMIC DNA]</scope>
    <source>
        <strain evidence="1 2">JCM 12375</strain>
    </source>
</reference>
<name>A0ABM7HX92_MYCME</name>
<evidence type="ECO:0008006" key="3">
    <source>
        <dbReference type="Google" id="ProtNLM"/>
    </source>
</evidence>
<protein>
    <recommendedName>
        <fullName evidence="3">CAS/CSE protein involved in chromosome segregation</fullName>
    </recommendedName>
</protein>
<gene>
    <name evidence="1" type="ORF">MMAGJ_45010</name>
</gene>
<dbReference type="Gene3D" id="2.120.10.30">
    <property type="entry name" value="TolB, C-terminal domain"/>
    <property type="match status" value="1"/>
</dbReference>